<protein>
    <submittedName>
        <fullName evidence="2">Uncharacterized protein DUF397</fullName>
    </submittedName>
</protein>
<evidence type="ECO:0000313" key="3">
    <source>
        <dbReference type="Proteomes" id="UP000295060"/>
    </source>
</evidence>
<comment type="caution">
    <text evidence="2">The sequence shown here is derived from an EMBL/GenBank/DDBJ whole genome shotgun (WGS) entry which is preliminary data.</text>
</comment>
<evidence type="ECO:0000259" key="1">
    <source>
        <dbReference type="Pfam" id="PF04149"/>
    </source>
</evidence>
<evidence type="ECO:0000313" key="2">
    <source>
        <dbReference type="EMBL" id="TDW90508.1"/>
    </source>
</evidence>
<dbReference type="RefSeq" id="WP_202871063.1">
    <property type="nucleotide sequence ID" value="NZ_SODU01000002.1"/>
</dbReference>
<dbReference type="EMBL" id="SODU01000002">
    <property type="protein sequence ID" value="TDW90508.1"/>
    <property type="molecule type" value="Genomic_DNA"/>
</dbReference>
<dbReference type="InterPro" id="IPR007278">
    <property type="entry name" value="DUF397"/>
</dbReference>
<proteinExistence type="predicted"/>
<name>A0ABY2FGY7_9ACTN</name>
<reference evidence="2 3" key="1">
    <citation type="submission" date="2019-03" db="EMBL/GenBank/DDBJ databases">
        <title>Genomic Encyclopedia of Type Strains, Phase III (KMG-III): the genomes of soil and plant-associated and newly described type strains.</title>
        <authorList>
            <person name="Whitman W."/>
        </authorList>
    </citation>
    <scope>NUCLEOTIDE SEQUENCE [LARGE SCALE GENOMIC DNA]</scope>
    <source>
        <strain evidence="2 3">VKMAc-2574</strain>
    </source>
</reference>
<feature type="domain" description="DUF397" evidence="1">
    <location>
        <begin position="7"/>
        <end position="52"/>
    </location>
</feature>
<sequence length="65" mass="7101">MTGLTTAAWRNATRSNNSNNCVDVALMPDSGAAVRDSRERGRGQILHFTRRRVGGIHRRHEGGGV</sequence>
<dbReference type="Proteomes" id="UP000295060">
    <property type="component" value="Unassembled WGS sequence"/>
</dbReference>
<dbReference type="Pfam" id="PF04149">
    <property type="entry name" value="DUF397"/>
    <property type="match status" value="1"/>
</dbReference>
<gene>
    <name evidence="2" type="ORF">EV137_4326</name>
</gene>
<keyword evidence="3" id="KW-1185">Reference proteome</keyword>
<organism evidence="2 3">
    <name type="scientific">Kribbella pratensis</name>
    <dbReference type="NCBI Taxonomy" id="2512112"/>
    <lineage>
        <taxon>Bacteria</taxon>
        <taxon>Bacillati</taxon>
        <taxon>Actinomycetota</taxon>
        <taxon>Actinomycetes</taxon>
        <taxon>Propionibacteriales</taxon>
        <taxon>Kribbellaceae</taxon>
        <taxon>Kribbella</taxon>
    </lineage>
</organism>
<accession>A0ABY2FGY7</accession>